<dbReference type="OrthoDB" id="1913335at2759"/>
<feature type="compositionally biased region" description="Polar residues" evidence="1">
    <location>
        <begin position="84"/>
        <end position="96"/>
    </location>
</feature>
<proteinExistence type="predicted"/>
<keyword evidence="3" id="KW-1185">Reference proteome</keyword>
<feature type="compositionally biased region" description="Basic and acidic residues" evidence="1">
    <location>
        <begin position="70"/>
        <end position="83"/>
    </location>
</feature>
<dbReference type="AlphaFoldDB" id="A0A834Z7T8"/>
<name>A0A834Z7T8_TETSI</name>
<dbReference type="Proteomes" id="UP000655225">
    <property type="component" value="Unassembled WGS sequence"/>
</dbReference>
<evidence type="ECO:0000313" key="2">
    <source>
        <dbReference type="EMBL" id="KAF8402065.1"/>
    </source>
</evidence>
<gene>
    <name evidence="2" type="ORF">HHK36_013017</name>
</gene>
<dbReference type="PANTHER" id="PTHR33144">
    <property type="entry name" value="OS10G0409366 PROTEIN-RELATED"/>
    <property type="match status" value="1"/>
</dbReference>
<dbReference type="Pfam" id="PF03004">
    <property type="entry name" value="Transposase_24"/>
    <property type="match status" value="1"/>
</dbReference>
<dbReference type="PANTHER" id="PTHR33144:SF25">
    <property type="entry name" value="DUF4216 DOMAIN-CONTAINING PROTEIN"/>
    <property type="match status" value="1"/>
</dbReference>
<dbReference type="InterPro" id="IPR004252">
    <property type="entry name" value="Probable_transposase_24"/>
</dbReference>
<evidence type="ECO:0000313" key="3">
    <source>
        <dbReference type="Proteomes" id="UP000655225"/>
    </source>
</evidence>
<comment type="caution">
    <text evidence="2">The sequence shown here is derived from an EMBL/GenBank/DDBJ whole genome shotgun (WGS) entry which is preliminary data.</text>
</comment>
<accession>A0A834Z7T8</accession>
<dbReference type="EMBL" id="JABCRI010000008">
    <property type="protein sequence ID" value="KAF8402065.1"/>
    <property type="molecule type" value="Genomic_DNA"/>
</dbReference>
<protein>
    <submittedName>
        <fullName evidence="2">Uncharacterized protein</fullName>
    </submittedName>
</protein>
<reference evidence="2 3" key="1">
    <citation type="submission" date="2020-04" db="EMBL/GenBank/DDBJ databases">
        <title>Plant Genome Project.</title>
        <authorList>
            <person name="Zhang R.-G."/>
        </authorList>
    </citation>
    <scope>NUCLEOTIDE SEQUENCE [LARGE SCALE GENOMIC DNA]</scope>
    <source>
        <strain evidence="2">YNK0</strain>
        <tissue evidence="2">Leaf</tissue>
    </source>
</reference>
<sequence length="159" mass="18897">MQTVFDLPLREEVREWVDTKTDVLWKSWKDKLFAKWHRPHLSLDEQMTLVDQRAIQSQWRELVAHRRTDEAKAMSRRNKENRSQLRTAHTAGTRSFAQYRAAAQARDPDGQEPDRMQMYPMMHIRRDGTFVDQASADLYVEVFGSKCEWMDNVNAWIDV</sequence>
<feature type="region of interest" description="Disordered" evidence="1">
    <location>
        <begin position="70"/>
        <end position="114"/>
    </location>
</feature>
<organism evidence="2 3">
    <name type="scientific">Tetracentron sinense</name>
    <name type="common">Spur-leaf</name>
    <dbReference type="NCBI Taxonomy" id="13715"/>
    <lineage>
        <taxon>Eukaryota</taxon>
        <taxon>Viridiplantae</taxon>
        <taxon>Streptophyta</taxon>
        <taxon>Embryophyta</taxon>
        <taxon>Tracheophyta</taxon>
        <taxon>Spermatophyta</taxon>
        <taxon>Magnoliopsida</taxon>
        <taxon>Trochodendrales</taxon>
        <taxon>Trochodendraceae</taxon>
        <taxon>Tetracentron</taxon>
    </lineage>
</organism>
<dbReference type="OMA" id="MMHIRRD"/>
<evidence type="ECO:0000256" key="1">
    <source>
        <dbReference type="SAM" id="MobiDB-lite"/>
    </source>
</evidence>